<dbReference type="PROSITE" id="PS51257">
    <property type="entry name" value="PROKAR_LIPOPROTEIN"/>
    <property type="match status" value="1"/>
</dbReference>
<dbReference type="EMBL" id="CP041165">
    <property type="protein sequence ID" value="QOP40741.1"/>
    <property type="molecule type" value="Genomic_DNA"/>
</dbReference>
<proteinExistence type="predicted"/>
<name>A0A7M1ATK0_9BACT</name>
<evidence type="ECO:0000256" key="1">
    <source>
        <dbReference type="SAM" id="Coils"/>
    </source>
</evidence>
<reference evidence="2 3" key="1">
    <citation type="submission" date="2019-06" db="EMBL/GenBank/DDBJ databases">
        <title>Sulfurimonas gotlandica sp. nov., a chemoautotrophic and psychrotolerant epsilonproteobacterium isolated from a pelagic redoxcline, and an emended description of the genus Sulfurimonas.</title>
        <authorList>
            <person name="Wang S."/>
            <person name="Jiang L."/>
            <person name="Shao Z."/>
        </authorList>
    </citation>
    <scope>NUCLEOTIDE SEQUENCE [LARGE SCALE GENOMIC DNA]</scope>
    <source>
        <strain evidence="2 3">B2</strain>
    </source>
</reference>
<evidence type="ECO:0000313" key="3">
    <source>
        <dbReference type="Proteomes" id="UP000593910"/>
    </source>
</evidence>
<dbReference type="KEGG" id="smax:FJR03_02890"/>
<sequence>MYKKILLVVGAMFVFTGCDPDTVSLVKNGKLDKADNFTVGKALDTWSACKESKWTENLDEDNEKYVEFVCTLKTDLGLHPLEKAKVNMDIINEAKENQKKLEEKYKYGKYKHRDEFNAAEEKIVEAEDEYIADKIRKTVLIMQFNVNTERETFNLGWTGYIHYMKDGGFIPDTRNSLMQDAYDDLEPYSPLPSSDIWKDLTNEEHSERFSS</sequence>
<accession>A0A7M1ATK0</accession>
<gene>
    <name evidence="2" type="ORF">FJR03_02890</name>
</gene>
<dbReference type="AlphaFoldDB" id="A0A7M1ATK0"/>
<organism evidence="2 3">
    <name type="scientific">Sulfurimonas marina</name>
    <dbReference type="NCBI Taxonomy" id="2590551"/>
    <lineage>
        <taxon>Bacteria</taxon>
        <taxon>Pseudomonadati</taxon>
        <taxon>Campylobacterota</taxon>
        <taxon>Epsilonproteobacteria</taxon>
        <taxon>Campylobacterales</taxon>
        <taxon>Sulfurimonadaceae</taxon>
        <taxon>Sulfurimonas</taxon>
    </lineage>
</organism>
<keyword evidence="3" id="KW-1185">Reference proteome</keyword>
<dbReference type="Proteomes" id="UP000593910">
    <property type="component" value="Chromosome"/>
</dbReference>
<feature type="coiled-coil region" evidence="1">
    <location>
        <begin position="81"/>
        <end position="129"/>
    </location>
</feature>
<evidence type="ECO:0000313" key="2">
    <source>
        <dbReference type="EMBL" id="QOP40741.1"/>
    </source>
</evidence>
<protein>
    <submittedName>
        <fullName evidence="2">Uncharacterized protein</fullName>
    </submittedName>
</protein>
<dbReference type="RefSeq" id="WP_193114163.1">
    <property type="nucleotide sequence ID" value="NZ_CP041165.1"/>
</dbReference>
<keyword evidence="1" id="KW-0175">Coiled coil</keyword>